<feature type="signal peptide" evidence="1">
    <location>
        <begin position="1"/>
        <end position="39"/>
    </location>
</feature>
<dbReference type="Proteomes" id="UP000013085">
    <property type="component" value="Unassembled WGS sequence"/>
</dbReference>
<name>A0A0E2HIZ5_9FIRM</name>
<dbReference type="Gene3D" id="3.10.50.40">
    <property type="match status" value="1"/>
</dbReference>
<organism evidence="2 3">
    <name type="scientific">[Clostridium] clostridioforme 90A8</name>
    <dbReference type="NCBI Taxonomy" id="999408"/>
    <lineage>
        <taxon>Bacteria</taxon>
        <taxon>Bacillati</taxon>
        <taxon>Bacillota</taxon>
        <taxon>Clostridia</taxon>
        <taxon>Lachnospirales</taxon>
        <taxon>Lachnospiraceae</taxon>
        <taxon>Enterocloster</taxon>
    </lineage>
</organism>
<dbReference type="GeneID" id="57964151"/>
<keyword evidence="1" id="KW-0732">Signal</keyword>
<reference evidence="2 3" key="1">
    <citation type="submission" date="2013-01" db="EMBL/GenBank/DDBJ databases">
        <title>The Genome Sequence of Clostridium clostridioforme 90A8.</title>
        <authorList>
            <consortium name="The Broad Institute Genome Sequencing Platform"/>
            <person name="Earl A."/>
            <person name="Ward D."/>
            <person name="Feldgarden M."/>
            <person name="Gevers D."/>
            <person name="Courvalin P."/>
            <person name="Lambert T."/>
            <person name="Walker B."/>
            <person name="Young S.K."/>
            <person name="Zeng Q."/>
            <person name="Gargeya S."/>
            <person name="Fitzgerald M."/>
            <person name="Haas B."/>
            <person name="Abouelleil A."/>
            <person name="Alvarado L."/>
            <person name="Arachchi H.M."/>
            <person name="Berlin A.M."/>
            <person name="Chapman S.B."/>
            <person name="Dewar J."/>
            <person name="Goldberg J."/>
            <person name="Griggs A."/>
            <person name="Gujja S."/>
            <person name="Hansen M."/>
            <person name="Howarth C."/>
            <person name="Imamovic A."/>
            <person name="Larimer J."/>
            <person name="McCowan C."/>
            <person name="Murphy C."/>
            <person name="Neiman D."/>
            <person name="Pearson M."/>
            <person name="Priest M."/>
            <person name="Roberts A."/>
            <person name="Saif S."/>
            <person name="Shea T."/>
            <person name="Sisk P."/>
            <person name="Sykes S."/>
            <person name="Wortman J."/>
            <person name="Nusbaum C."/>
            <person name="Birren B."/>
        </authorList>
    </citation>
    <scope>NUCLEOTIDE SEQUENCE [LARGE SCALE GENOMIC DNA]</scope>
    <source>
        <strain evidence="2 3">90A8</strain>
    </source>
</reference>
<dbReference type="PATRIC" id="fig|999408.3.peg.4528"/>
<protein>
    <submittedName>
        <fullName evidence="2">Uncharacterized protein</fullName>
    </submittedName>
</protein>
<dbReference type="EMBL" id="AGYR01000047">
    <property type="protein sequence ID" value="ENZ10243.1"/>
    <property type="molecule type" value="Genomic_DNA"/>
</dbReference>
<proteinExistence type="predicted"/>
<dbReference type="PROSITE" id="PS51257">
    <property type="entry name" value="PROKAR_LIPOPROTEIN"/>
    <property type="match status" value="1"/>
</dbReference>
<evidence type="ECO:0000256" key="1">
    <source>
        <dbReference type="SAM" id="SignalP"/>
    </source>
</evidence>
<gene>
    <name evidence="2" type="ORF">HMPREF1090_04222</name>
</gene>
<evidence type="ECO:0000313" key="2">
    <source>
        <dbReference type="EMBL" id="ENZ10243.1"/>
    </source>
</evidence>
<comment type="caution">
    <text evidence="2">The sequence shown here is derived from an EMBL/GenBank/DDBJ whole genome shotgun (WGS) entry which is preliminary data.</text>
</comment>
<evidence type="ECO:0000313" key="3">
    <source>
        <dbReference type="Proteomes" id="UP000013085"/>
    </source>
</evidence>
<feature type="chain" id="PRO_5002395529" evidence="1">
    <location>
        <begin position="40"/>
        <end position="334"/>
    </location>
</feature>
<sequence length="334" mass="38175">MDRSRIYKGRGKRWKRTLTLCLAAVLALTVFTGCSRKTAATIGSRTVDKEYTRGQMMVIAITERNRYQNIYTSELWSVKADESGNTFEDKLMDQVEQFLIELATTNLMADEQGIELTSQERDALKSLAQEYYRNLSEQDRRFMDVSQDEVYDLYCEYYRADKLVAELTKNENLEVSDAEAKVIGIQQIELDSREEAENVLALTQAEKADFGAIAAKYSKNSRTDRTLEWQKDMDGLDSAAFELEQDQVSGILEQGGRYYIQKCVNAYDQEATAARKSRLAQEKKTKAFLGIYEPYVKEHTVKLKKLPGDVVEFSGGEGCTADNFFQLYHGYFSK</sequence>
<dbReference type="HOGENOM" id="CLU_041768_0_0_9"/>
<accession>A0A0E2HIZ5</accession>
<dbReference type="GO" id="GO:0003755">
    <property type="term" value="F:peptidyl-prolyl cis-trans isomerase activity"/>
    <property type="evidence" value="ECO:0007669"/>
    <property type="project" value="InterPro"/>
</dbReference>
<dbReference type="RefSeq" id="WP_002594043.1">
    <property type="nucleotide sequence ID" value="NZ_KB850983.1"/>
</dbReference>
<dbReference type="SUPFAM" id="SSF54534">
    <property type="entry name" value="FKBP-like"/>
    <property type="match status" value="1"/>
</dbReference>
<dbReference type="InterPro" id="IPR046357">
    <property type="entry name" value="PPIase_dom_sf"/>
</dbReference>
<dbReference type="AlphaFoldDB" id="A0A0E2HIZ5"/>